<dbReference type="InterPro" id="IPR007214">
    <property type="entry name" value="YbaK/aa-tRNA-synth-assoc-dom"/>
</dbReference>
<keyword evidence="4 10" id="KW-0436">Ligase</keyword>
<dbReference type="Pfam" id="PF00587">
    <property type="entry name" value="tRNA-synt_2b"/>
    <property type="match status" value="1"/>
</dbReference>
<dbReference type="SUPFAM" id="SSF55826">
    <property type="entry name" value="YbaK/ProRS associated domain"/>
    <property type="match status" value="1"/>
</dbReference>
<organism evidence="12 13">
    <name type="scientific">Halochromatium salexigens</name>
    <name type="common">Chromatium salexigens</name>
    <dbReference type="NCBI Taxonomy" id="49447"/>
    <lineage>
        <taxon>Bacteria</taxon>
        <taxon>Pseudomonadati</taxon>
        <taxon>Pseudomonadota</taxon>
        <taxon>Gammaproteobacteria</taxon>
        <taxon>Chromatiales</taxon>
        <taxon>Chromatiaceae</taxon>
        <taxon>Halochromatium</taxon>
    </lineage>
</organism>
<dbReference type="PANTHER" id="PTHR42753:SF2">
    <property type="entry name" value="PROLINE--TRNA LIGASE"/>
    <property type="match status" value="1"/>
</dbReference>
<dbReference type="InterPro" id="IPR050062">
    <property type="entry name" value="Pro-tRNA_synthetase"/>
</dbReference>
<dbReference type="GO" id="GO:0006433">
    <property type="term" value="P:prolyl-tRNA aminoacylation"/>
    <property type="evidence" value="ECO:0007669"/>
    <property type="project" value="UniProtKB-UniRule"/>
</dbReference>
<dbReference type="FunFam" id="3.30.930.10:FF:000097">
    <property type="entry name" value="Proline--tRNA ligase"/>
    <property type="match status" value="1"/>
</dbReference>
<dbReference type="InterPro" id="IPR023717">
    <property type="entry name" value="Pro-tRNA-Synthase_IIa_type1"/>
</dbReference>
<evidence type="ECO:0000313" key="12">
    <source>
        <dbReference type="EMBL" id="MBK5929512.1"/>
    </source>
</evidence>
<dbReference type="PRINTS" id="PR01046">
    <property type="entry name" value="TRNASYNTHPRO"/>
</dbReference>
<dbReference type="GO" id="GO:0004827">
    <property type="term" value="F:proline-tRNA ligase activity"/>
    <property type="evidence" value="ECO:0007669"/>
    <property type="project" value="UniProtKB-UniRule"/>
</dbReference>
<dbReference type="SUPFAM" id="SSF52954">
    <property type="entry name" value="Class II aaRS ABD-related"/>
    <property type="match status" value="1"/>
</dbReference>
<dbReference type="PANTHER" id="PTHR42753">
    <property type="entry name" value="MITOCHONDRIAL RIBOSOME PROTEIN L39/PROLYL-TRNA LIGASE FAMILY MEMBER"/>
    <property type="match status" value="1"/>
</dbReference>
<evidence type="ECO:0000256" key="8">
    <source>
        <dbReference type="ARBA" id="ARBA00023146"/>
    </source>
</evidence>
<dbReference type="HAMAP" id="MF_01569">
    <property type="entry name" value="Pro_tRNA_synth_type1"/>
    <property type="match status" value="1"/>
</dbReference>
<dbReference type="CDD" id="cd00861">
    <property type="entry name" value="ProRS_anticodon_short"/>
    <property type="match status" value="1"/>
</dbReference>
<evidence type="ECO:0000256" key="9">
    <source>
        <dbReference type="ARBA" id="ARBA00047671"/>
    </source>
</evidence>
<dbReference type="NCBIfam" id="NF006625">
    <property type="entry name" value="PRK09194.1"/>
    <property type="match status" value="1"/>
</dbReference>
<dbReference type="Proteomes" id="UP001296967">
    <property type="component" value="Unassembled WGS sequence"/>
</dbReference>
<feature type="domain" description="Aminoacyl-transfer RNA synthetases class-II family profile" evidence="11">
    <location>
        <begin position="38"/>
        <end position="471"/>
    </location>
</feature>
<evidence type="ECO:0000256" key="10">
    <source>
        <dbReference type="HAMAP-Rule" id="MF_01569"/>
    </source>
</evidence>
<dbReference type="CDD" id="cd04334">
    <property type="entry name" value="ProRS-INS"/>
    <property type="match status" value="1"/>
</dbReference>
<evidence type="ECO:0000256" key="4">
    <source>
        <dbReference type="ARBA" id="ARBA00022598"/>
    </source>
</evidence>
<dbReference type="InterPro" id="IPR004500">
    <property type="entry name" value="Pro-tRNA-synth_IIa_bac-type"/>
</dbReference>
<keyword evidence="6 10" id="KW-0067">ATP-binding</keyword>
<reference evidence="12" key="1">
    <citation type="submission" date="2017-05" db="EMBL/GenBank/DDBJ databases">
        <authorList>
            <person name="Imhoff J.F."/>
            <person name="Rahn T."/>
            <person name="Kuenzel S."/>
            <person name="Neulinger S.C."/>
        </authorList>
    </citation>
    <scope>NUCLEOTIDE SEQUENCE</scope>
    <source>
        <strain evidence="12">DSM 4395</strain>
    </source>
</reference>
<evidence type="ECO:0000256" key="2">
    <source>
        <dbReference type="ARBA" id="ARBA00011738"/>
    </source>
</evidence>
<gene>
    <name evidence="10" type="primary">proS</name>
    <name evidence="12" type="ORF">CCR82_02925</name>
</gene>
<dbReference type="Pfam" id="PF03129">
    <property type="entry name" value="HGTP_anticodon"/>
    <property type="match status" value="1"/>
</dbReference>
<evidence type="ECO:0000256" key="3">
    <source>
        <dbReference type="ARBA" id="ARBA00022490"/>
    </source>
</evidence>
<protein>
    <recommendedName>
        <fullName evidence="10">Proline--tRNA ligase</fullName>
        <ecNumber evidence="10">6.1.1.15</ecNumber>
    </recommendedName>
    <alternativeName>
        <fullName evidence="10">Prolyl-tRNA synthetase</fullName>
        <shortName evidence="10">ProRS</shortName>
    </alternativeName>
</protein>
<name>A0AAJ0UF86_HALSE</name>
<keyword evidence="5 10" id="KW-0547">Nucleotide-binding</keyword>
<dbReference type="Gene3D" id="3.90.960.10">
    <property type="entry name" value="YbaK/aminoacyl-tRNA synthetase-associated domain"/>
    <property type="match status" value="1"/>
</dbReference>
<dbReference type="RefSeq" id="WP_201243868.1">
    <property type="nucleotide sequence ID" value="NZ_NHSF01000017.1"/>
</dbReference>
<reference evidence="12" key="2">
    <citation type="journal article" date="2020" name="Microorganisms">
        <title>Osmotic Adaptation and Compatible Solute Biosynthesis of Phototrophic Bacteria as Revealed from Genome Analyses.</title>
        <authorList>
            <person name="Imhoff J.F."/>
            <person name="Rahn T."/>
            <person name="Kunzel S."/>
            <person name="Keller A."/>
            <person name="Neulinger S.C."/>
        </authorList>
    </citation>
    <scope>NUCLEOTIDE SEQUENCE</scope>
    <source>
        <strain evidence="12">DSM 4395</strain>
    </source>
</reference>
<dbReference type="Gene3D" id="3.30.930.10">
    <property type="entry name" value="Bira Bifunctional Protein, Domain 2"/>
    <property type="match status" value="2"/>
</dbReference>
<dbReference type="PIRSF" id="PIRSF001535">
    <property type="entry name" value="ProRS_1"/>
    <property type="match status" value="1"/>
</dbReference>
<keyword evidence="3 10" id="KW-0963">Cytoplasm</keyword>
<dbReference type="CDD" id="cd00779">
    <property type="entry name" value="ProRS_core_prok"/>
    <property type="match status" value="1"/>
</dbReference>
<dbReference type="InterPro" id="IPR036621">
    <property type="entry name" value="Anticodon-bd_dom_sf"/>
</dbReference>
<keyword evidence="13" id="KW-1185">Reference proteome</keyword>
<dbReference type="GO" id="GO:0002161">
    <property type="term" value="F:aminoacyl-tRNA deacylase activity"/>
    <property type="evidence" value="ECO:0007669"/>
    <property type="project" value="InterPro"/>
</dbReference>
<dbReference type="GO" id="GO:0005829">
    <property type="term" value="C:cytosol"/>
    <property type="evidence" value="ECO:0007669"/>
    <property type="project" value="TreeGrafter"/>
</dbReference>
<dbReference type="NCBIfam" id="TIGR00409">
    <property type="entry name" value="proS_fam_II"/>
    <property type="match status" value="1"/>
</dbReference>
<comment type="caution">
    <text evidence="12">The sequence shown here is derived from an EMBL/GenBank/DDBJ whole genome shotgun (WGS) entry which is preliminary data.</text>
</comment>
<comment type="subunit">
    <text evidence="2 10">Homodimer.</text>
</comment>
<dbReference type="SUPFAM" id="SSF55681">
    <property type="entry name" value="Class II aaRS and biotin synthetases"/>
    <property type="match status" value="1"/>
</dbReference>
<dbReference type="GO" id="GO:0005524">
    <property type="term" value="F:ATP binding"/>
    <property type="evidence" value="ECO:0007669"/>
    <property type="project" value="UniProtKB-UniRule"/>
</dbReference>
<comment type="domain">
    <text evidence="10">Consists of three domains: the N-terminal catalytic domain, the editing domain and the C-terminal anticodon-binding domain.</text>
</comment>
<proteinExistence type="inferred from homology"/>
<dbReference type="FunFam" id="3.90.960.10:FF:000001">
    <property type="entry name" value="Proline--tRNA ligase"/>
    <property type="match status" value="1"/>
</dbReference>
<dbReference type="InterPro" id="IPR006195">
    <property type="entry name" value="aa-tRNA-synth_II"/>
</dbReference>
<dbReference type="EC" id="6.1.1.15" evidence="10"/>
<sequence length="575" mass="63370">MRTSEFPLNTVKETPADAEIASHRLMLRAGMIRKLAAGLYTWLPLGLRVLRKVERIVREEMDRAGALEVAMPAVQPAELWQESGRWEQYGPELLRIKDRHQREFCFGPTHEEIITELARNELRSYKQLPINYYQIQTKFRDEIRPRFGIMRAREFLMKDAYSFHVDQDSLADTYALMYETYSRIFRRCGLDFRAVQADTGAIGGNASHEFHVLADSGEDAIAFSTGSDYAANVELAEAVGLEASAPAPGEESRLVDTPNAKTIADLVDGFGQPIERTVKTLVVAGADPETGAESGLVALLVRGDHELNPLKAEKLPQVASPLRMASEEEIRAAIGAGPGSLGPKDLPIPCIADRSVAASADFSAGANQDGKHWFGLNWGRDLPTPEVADLRNVVEGDPSPDGQGTLTIARGIEVGHIFQLGRKYSEAMKAVVLDEAGKAVTLTMGCYGIGVSRVVAAAIEQHHDERGIRWPASIAPFEVALLPMKLGKSFRVREAVDDLYERLKAVGIEVLLDDRDARPGAMFADMELIGIPHRVVIGDKHLDDGQVEYKGRRDAEMQLIALDEIVPFLERTLAR</sequence>
<dbReference type="PROSITE" id="PS50862">
    <property type="entry name" value="AA_TRNA_LIGASE_II"/>
    <property type="match status" value="1"/>
</dbReference>
<comment type="similarity">
    <text evidence="10">Belongs to the class-II aminoacyl-tRNA synthetase family. ProS type 1 subfamily.</text>
</comment>
<dbReference type="FunFam" id="3.30.930.10:FF:000043">
    <property type="entry name" value="Proline--tRNA ligase"/>
    <property type="match status" value="1"/>
</dbReference>
<keyword evidence="8 10" id="KW-0030">Aminoacyl-tRNA synthetase</keyword>
<comment type="subcellular location">
    <subcellularLocation>
        <location evidence="1 10">Cytoplasm</location>
    </subcellularLocation>
</comment>
<evidence type="ECO:0000256" key="1">
    <source>
        <dbReference type="ARBA" id="ARBA00004496"/>
    </source>
</evidence>
<dbReference type="InterPro" id="IPR044140">
    <property type="entry name" value="ProRS_anticodon_short"/>
</dbReference>
<dbReference type="InterPro" id="IPR033730">
    <property type="entry name" value="ProRS_core_prok"/>
</dbReference>
<dbReference type="InterPro" id="IPR036754">
    <property type="entry name" value="YbaK/aa-tRNA-synt-asso_dom_sf"/>
</dbReference>
<evidence type="ECO:0000256" key="5">
    <source>
        <dbReference type="ARBA" id="ARBA00022741"/>
    </source>
</evidence>
<dbReference type="InterPro" id="IPR002316">
    <property type="entry name" value="Pro-tRNA-ligase_IIa"/>
</dbReference>
<dbReference type="InterPro" id="IPR004154">
    <property type="entry name" value="Anticodon-bd"/>
</dbReference>
<dbReference type="AlphaFoldDB" id="A0AAJ0UF86"/>
<dbReference type="Pfam" id="PF04073">
    <property type="entry name" value="tRNA_edit"/>
    <property type="match status" value="1"/>
</dbReference>
<evidence type="ECO:0000259" key="11">
    <source>
        <dbReference type="PROSITE" id="PS50862"/>
    </source>
</evidence>
<comment type="catalytic activity">
    <reaction evidence="9 10">
        <text>tRNA(Pro) + L-proline + ATP = L-prolyl-tRNA(Pro) + AMP + diphosphate</text>
        <dbReference type="Rhea" id="RHEA:14305"/>
        <dbReference type="Rhea" id="RHEA-COMP:9700"/>
        <dbReference type="Rhea" id="RHEA-COMP:9702"/>
        <dbReference type="ChEBI" id="CHEBI:30616"/>
        <dbReference type="ChEBI" id="CHEBI:33019"/>
        <dbReference type="ChEBI" id="CHEBI:60039"/>
        <dbReference type="ChEBI" id="CHEBI:78442"/>
        <dbReference type="ChEBI" id="CHEBI:78532"/>
        <dbReference type="ChEBI" id="CHEBI:456215"/>
        <dbReference type="EC" id="6.1.1.15"/>
    </reaction>
</comment>
<dbReference type="InterPro" id="IPR002314">
    <property type="entry name" value="aa-tRNA-synt_IIb"/>
</dbReference>
<accession>A0AAJ0UF86</accession>
<evidence type="ECO:0000256" key="6">
    <source>
        <dbReference type="ARBA" id="ARBA00022840"/>
    </source>
</evidence>
<comment type="function">
    <text evidence="10">Catalyzes the attachment of proline to tRNA(Pro) in a two-step reaction: proline is first activated by ATP to form Pro-AMP and then transferred to the acceptor end of tRNA(Pro). As ProRS can inadvertently accommodate and process non-cognate amino acids such as alanine and cysteine, to avoid such errors it has two additional distinct editing activities against alanine. One activity is designated as 'pretransfer' editing and involves the tRNA(Pro)-independent hydrolysis of activated Ala-AMP. The other activity is designated 'posttransfer' editing and involves deacylation of mischarged Ala-tRNA(Pro). The misacylated Cys-tRNA(Pro) is not edited by ProRS.</text>
</comment>
<keyword evidence="7 10" id="KW-0648">Protein biosynthesis</keyword>
<evidence type="ECO:0000256" key="7">
    <source>
        <dbReference type="ARBA" id="ARBA00022917"/>
    </source>
</evidence>
<dbReference type="InterPro" id="IPR045864">
    <property type="entry name" value="aa-tRNA-synth_II/BPL/LPL"/>
</dbReference>
<evidence type="ECO:0000313" key="13">
    <source>
        <dbReference type="Proteomes" id="UP001296967"/>
    </source>
</evidence>
<dbReference type="EMBL" id="NHSF01000017">
    <property type="protein sequence ID" value="MBK5929512.1"/>
    <property type="molecule type" value="Genomic_DNA"/>
</dbReference>
<dbReference type="Gene3D" id="3.40.50.800">
    <property type="entry name" value="Anticodon-binding domain"/>
    <property type="match status" value="1"/>
</dbReference>